<keyword evidence="2" id="KW-0067">ATP-binding</keyword>
<dbReference type="Gene3D" id="1.10.8.60">
    <property type="match status" value="1"/>
</dbReference>
<organism evidence="7 8">
    <name type="scientific">Perkinsus olseni</name>
    <name type="common">Perkinsus atlanticus</name>
    <dbReference type="NCBI Taxonomy" id="32597"/>
    <lineage>
        <taxon>Eukaryota</taxon>
        <taxon>Sar</taxon>
        <taxon>Alveolata</taxon>
        <taxon>Perkinsozoa</taxon>
        <taxon>Perkinsea</taxon>
        <taxon>Perkinsida</taxon>
        <taxon>Perkinsidae</taxon>
        <taxon>Perkinsus</taxon>
    </lineage>
</organism>
<evidence type="ECO:0000259" key="6">
    <source>
        <dbReference type="SMART" id="SM01086"/>
    </source>
</evidence>
<dbReference type="OrthoDB" id="1721884at2759"/>
<dbReference type="Pfam" id="PF07728">
    <property type="entry name" value="AAA_5"/>
    <property type="match status" value="1"/>
</dbReference>
<feature type="coiled-coil region" evidence="3">
    <location>
        <begin position="136"/>
        <end position="163"/>
    </location>
</feature>
<dbReference type="GO" id="GO:0016887">
    <property type="term" value="F:ATP hydrolysis activity"/>
    <property type="evidence" value="ECO:0007669"/>
    <property type="project" value="InterPro"/>
</dbReference>
<evidence type="ECO:0000259" key="5">
    <source>
        <dbReference type="SMART" id="SM00382"/>
    </source>
</evidence>
<evidence type="ECO:0000256" key="4">
    <source>
        <dbReference type="SAM" id="MobiDB-lite"/>
    </source>
</evidence>
<keyword evidence="1" id="KW-0547">Nucleotide-binding</keyword>
<feature type="region of interest" description="Disordered" evidence="4">
    <location>
        <begin position="45"/>
        <end position="71"/>
    </location>
</feature>
<dbReference type="GO" id="GO:0009376">
    <property type="term" value="C:HslUV protease complex"/>
    <property type="evidence" value="ECO:0007669"/>
    <property type="project" value="TreeGrafter"/>
</dbReference>
<feature type="region of interest" description="Disordered" evidence="4">
    <location>
        <begin position="414"/>
        <end position="466"/>
    </location>
</feature>
<dbReference type="InterPro" id="IPR027417">
    <property type="entry name" value="P-loop_NTPase"/>
</dbReference>
<dbReference type="Gene3D" id="3.40.50.300">
    <property type="entry name" value="P-loop containing nucleotide triphosphate hydrolases"/>
    <property type="match status" value="2"/>
</dbReference>
<protein>
    <recommendedName>
        <fullName evidence="9">ATP-dependent hsl protease ATP-binding subunit hslU</fullName>
    </recommendedName>
</protein>
<dbReference type="PANTHER" id="PTHR48102:SF3">
    <property type="entry name" value="ATP-DEPENDENT PROTEASE ATPASE SUBUNIT HSLU"/>
    <property type="match status" value="1"/>
</dbReference>
<evidence type="ECO:0000256" key="1">
    <source>
        <dbReference type="ARBA" id="ARBA00022741"/>
    </source>
</evidence>
<evidence type="ECO:0000256" key="3">
    <source>
        <dbReference type="SAM" id="Coils"/>
    </source>
</evidence>
<dbReference type="EMBL" id="JABANP010000157">
    <property type="protein sequence ID" value="KAF4688256.1"/>
    <property type="molecule type" value="Genomic_DNA"/>
</dbReference>
<dbReference type="Proteomes" id="UP000541610">
    <property type="component" value="Unassembled WGS sequence"/>
</dbReference>
<dbReference type="SMART" id="SM01086">
    <property type="entry name" value="ClpB_D2-small"/>
    <property type="match status" value="1"/>
</dbReference>
<accession>A0A7J6NXH9</accession>
<evidence type="ECO:0000313" key="8">
    <source>
        <dbReference type="Proteomes" id="UP000541610"/>
    </source>
</evidence>
<proteinExistence type="predicted"/>
<dbReference type="Gene3D" id="1.10.8.10">
    <property type="entry name" value="DNA helicase RuvA subunit, C-terminal domain"/>
    <property type="match status" value="1"/>
</dbReference>
<evidence type="ECO:0008006" key="9">
    <source>
        <dbReference type="Google" id="ProtNLM"/>
    </source>
</evidence>
<dbReference type="GO" id="GO:0051603">
    <property type="term" value="P:proteolysis involved in protein catabolic process"/>
    <property type="evidence" value="ECO:0007669"/>
    <property type="project" value="TreeGrafter"/>
</dbReference>
<dbReference type="SMART" id="SM00382">
    <property type="entry name" value="AAA"/>
    <property type="match status" value="1"/>
</dbReference>
<gene>
    <name evidence="7" type="ORF">FOZ60_002955</name>
</gene>
<reference evidence="7 8" key="1">
    <citation type="submission" date="2020-04" db="EMBL/GenBank/DDBJ databases">
        <title>Perkinsus olseni comparative genomics.</title>
        <authorList>
            <person name="Bogema D.R."/>
        </authorList>
    </citation>
    <scope>NUCLEOTIDE SEQUENCE [LARGE SCALE GENOMIC DNA]</scope>
    <source>
        <strain evidence="7">00978-12</strain>
    </source>
</reference>
<feature type="coiled-coil region" evidence="3">
    <location>
        <begin position="77"/>
        <end position="111"/>
    </location>
</feature>
<dbReference type="InterPro" id="IPR050052">
    <property type="entry name" value="ATP-dep_Clp_protease_ClpX"/>
</dbReference>
<evidence type="ECO:0000313" key="7">
    <source>
        <dbReference type="EMBL" id="KAF4688256.1"/>
    </source>
</evidence>
<dbReference type="AlphaFoldDB" id="A0A7J6NXH9"/>
<dbReference type="PANTHER" id="PTHR48102">
    <property type="entry name" value="ATP-DEPENDENT CLP PROTEASE ATP-BINDING SUBUNIT CLPX-LIKE, MITOCHONDRIAL-RELATED"/>
    <property type="match status" value="1"/>
</dbReference>
<dbReference type="SUPFAM" id="SSF52540">
    <property type="entry name" value="P-loop containing nucleoside triphosphate hydrolases"/>
    <property type="match status" value="1"/>
</dbReference>
<name>A0A7J6NXH9_PEROL</name>
<feature type="domain" description="Clp ATPase C-terminal" evidence="6">
    <location>
        <begin position="601"/>
        <end position="695"/>
    </location>
</feature>
<dbReference type="InterPro" id="IPR003959">
    <property type="entry name" value="ATPase_AAA_core"/>
</dbReference>
<evidence type="ECO:0000256" key="2">
    <source>
        <dbReference type="ARBA" id="ARBA00022840"/>
    </source>
</evidence>
<dbReference type="InterPro" id="IPR003593">
    <property type="entry name" value="AAA+_ATPase"/>
</dbReference>
<feature type="domain" description="AAA+ ATPase" evidence="5">
    <location>
        <begin position="292"/>
        <end position="598"/>
    </location>
</feature>
<comment type="caution">
    <text evidence="7">The sequence shown here is derived from an EMBL/GenBank/DDBJ whole genome shotgun (WGS) entry which is preliminary data.</text>
</comment>
<dbReference type="InterPro" id="IPR019489">
    <property type="entry name" value="Clp_ATPase_C"/>
</dbReference>
<dbReference type="Pfam" id="PF07724">
    <property type="entry name" value="AAA_2"/>
    <property type="match status" value="1"/>
</dbReference>
<keyword evidence="3" id="KW-0175">Coiled coil</keyword>
<dbReference type="InterPro" id="IPR011704">
    <property type="entry name" value="ATPase_dyneun-rel_AAA"/>
</dbReference>
<sequence length="709" mass="78540">MRNSQSRSSTTGWDELREMWPVIRYTVYGMNLMLWLKTFPYSASTDSGNGAPSVRVDEDGEDSTEGPASNAQMKRVVAGYQSIISAHEQELTELRKEVDRLHAENDKLKSSIQAQGIKMTEAGDSDATMALVDRVAKSLREKVDGLTRQLAEAQTQAASKDANTYRKLLADDNERRTRMIEAFEKNHIDGPGFCLPPWNMMIWSRRRLFCTTTKVASTSTTAGNSWSARDAYACPSPKDLVKHLDESSIIRSIGGRRFIIGQTDAKRVVAIAVRDRWRRQQIADAGLRKELLPTNILLEGPSGCGKTEIARRLADVIGAPLVKVVATKYTEVGFIGEDTQTMIHELADSSYDMERKRVMSEVQVEARQLAIEAVARAYLCTPEGTGEESVAAAKDLIEKEDPRTMSIEIEIESHLTHPAPLDPSRPGGLFDGGGSRGRRDQAPPPTPGINVTGERQPDRAGQAHSYGAEEALRWSKLTVRDAMSLVTEHYASTLILDREPEIRERARVTCEERGMVFIDEFDKLISEEREVASGFGSKRRGVQKELLSLIEGTVVTTPRLGRISTEHILFICAGAFTTAKPAQIMPELQGRLPIRSVLKPLTAEDFIRILTGIRYTLPMQQQALLKVEGVDLQFDADALEEISKSAFELNRSSANTGARRLQSVMSTLLEDIKFEAGSGGPSVVRIDKNRVKETVAALMTKSDLSKYVI</sequence>
<dbReference type="GO" id="GO:0005524">
    <property type="term" value="F:ATP binding"/>
    <property type="evidence" value="ECO:0007669"/>
    <property type="project" value="UniProtKB-KW"/>
</dbReference>